<proteinExistence type="predicted"/>
<sequence length="264" mass="29689">MITDTEFKELRKTLQRSNSAMFVLGSGFKTTNIPTYKEGKWLYDLHSSDSAKINAAWERALNLNSDIDLHPFLMTYPRWVKDTSPINTQDFFVMKTGVSNDIVGANPNYLTILELNGNVAVGIDKESGREVKVDNNTDLDSVNPIFPKIDSNYKERARFVRVFEEEVATSLSMNNIFFLGCSCECVVTESLFNQSILRTLKNQTSVVVVNTDKDCFMSDVATLSITGDAVEFLNELHSKFLAIEPAFDGDISYAQIYRKILAGE</sequence>
<dbReference type="RefSeq" id="WP_107288817.1">
    <property type="nucleotide sequence ID" value="NZ_PYNF01000002.1"/>
</dbReference>
<comment type="caution">
    <text evidence="1">The sequence shown here is derived from an EMBL/GenBank/DDBJ whole genome shotgun (WGS) entry which is preliminary data.</text>
</comment>
<accession>A0A2T3KMR4</accession>
<organism evidence="1 2">
    <name type="scientific">Photobacterium kishitanii</name>
    <dbReference type="NCBI Taxonomy" id="318456"/>
    <lineage>
        <taxon>Bacteria</taxon>
        <taxon>Pseudomonadati</taxon>
        <taxon>Pseudomonadota</taxon>
        <taxon>Gammaproteobacteria</taxon>
        <taxon>Vibrionales</taxon>
        <taxon>Vibrionaceae</taxon>
        <taxon>Photobacterium</taxon>
    </lineage>
</organism>
<evidence type="ECO:0000313" key="2">
    <source>
        <dbReference type="Proteomes" id="UP000241426"/>
    </source>
</evidence>
<name>A0A2T3KMR4_9GAMM</name>
<reference evidence="1 2" key="1">
    <citation type="submission" date="2018-01" db="EMBL/GenBank/DDBJ databases">
        <title>Whole genome sequencing of Histamine producing bacteria.</title>
        <authorList>
            <person name="Butler K."/>
        </authorList>
    </citation>
    <scope>NUCLEOTIDE SEQUENCE [LARGE SCALE GENOMIC DNA]</scope>
    <source>
        <strain evidence="1 2">FS-7.2</strain>
    </source>
</reference>
<dbReference type="AlphaFoldDB" id="A0A2T3KMR4"/>
<evidence type="ECO:0000313" key="1">
    <source>
        <dbReference type="EMBL" id="PSV01090.1"/>
    </source>
</evidence>
<dbReference type="Proteomes" id="UP000241426">
    <property type="component" value="Unassembled WGS sequence"/>
</dbReference>
<evidence type="ECO:0008006" key="3">
    <source>
        <dbReference type="Google" id="ProtNLM"/>
    </source>
</evidence>
<dbReference type="EMBL" id="PYNF01000002">
    <property type="protein sequence ID" value="PSV01090.1"/>
    <property type="molecule type" value="Genomic_DNA"/>
</dbReference>
<protein>
    <recommendedName>
        <fullName evidence="3">SIR2-like domain-containing protein</fullName>
    </recommendedName>
</protein>
<gene>
    <name evidence="1" type="ORF">C9J27_03465</name>
</gene>